<evidence type="ECO:0000256" key="1">
    <source>
        <dbReference type="ARBA" id="ARBA00006484"/>
    </source>
</evidence>
<feature type="compositionally biased region" description="Low complexity" evidence="4">
    <location>
        <begin position="1"/>
        <end position="11"/>
    </location>
</feature>
<evidence type="ECO:0008006" key="8">
    <source>
        <dbReference type="Google" id="ProtNLM"/>
    </source>
</evidence>
<dbReference type="OrthoDB" id="7289984at2759"/>
<evidence type="ECO:0000313" key="7">
    <source>
        <dbReference type="Proteomes" id="UP001140091"/>
    </source>
</evidence>
<name>A0A9W8ME67_9AGAR</name>
<gene>
    <name evidence="6" type="ORF">H1R20_g8359</name>
</gene>
<dbReference type="PROSITE" id="PS00061">
    <property type="entry name" value="ADH_SHORT"/>
    <property type="match status" value="1"/>
</dbReference>
<dbReference type="Pfam" id="PF00106">
    <property type="entry name" value="adh_short"/>
    <property type="match status" value="1"/>
</dbReference>
<evidence type="ECO:0000256" key="5">
    <source>
        <dbReference type="SAM" id="Phobius"/>
    </source>
</evidence>
<dbReference type="Proteomes" id="UP001140091">
    <property type="component" value="Unassembled WGS sequence"/>
</dbReference>
<keyword evidence="7" id="KW-1185">Reference proteome</keyword>
<dbReference type="PRINTS" id="PR00081">
    <property type="entry name" value="GDHRDH"/>
</dbReference>
<proteinExistence type="inferred from homology"/>
<dbReference type="PANTHER" id="PTHR42901:SF1">
    <property type="entry name" value="ALCOHOL DEHYDROGENASE"/>
    <property type="match status" value="1"/>
</dbReference>
<comment type="caution">
    <text evidence="6">The sequence shown here is derived from an EMBL/GenBank/DDBJ whole genome shotgun (WGS) entry which is preliminary data.</text>
</comment>
<keyword evidence="5" id="KW-0812">Transmembrane</keyword>
<dbReference type="InterPro" id="IPR020904">
    <property type="entry name" value="Sc_DH/Rdtase_CS"/>
</dbReference>
<evidence type="ECO:0000256" key="2">
    <source>
        <dbReference type="ARBA" id="ARBA00022857"/>
    </source>
</evidence>
<evidence type="ECO:0000313" key="6">
    <source>
        <dbReference type="EMBL" id="KAJ2928685.1"/>
    </source>
</evidence>
<dbReference type="InterPro" id="IPR036291">
    <property type="entry name" value="NAD(P)-bd_dom_sf"/>
</dbReference>
<dbReference type="EMBL" id="JANBPK010000920">
    <property type="protein sequence ID" value="KAJ2928685.1"/>
    <property type="molecule type" value="Genomic_DNA"/>
</dbReference>
<comment type="similarity">
    <text evidence="1">Belongs to the short-chain dehydrogenases/reductases (SDR) family.</text>
</comment>
<evidence type="ECO:0000256" key="3">
    <source>
        <dbReference type="ARBA" id="ARBA00023002"/>
    </source>
</evidence>
<dbReference type="GO" id="GO:0016491">
    <property type="term" value="F:oxidoreductase activity"/>
    <property type="evidence" value="ECO:0007669"/>
    <property type="project" value="UniProtKB-KW"/>
</dbReference>
<dbReference type="PANTHER" id="PTHR42901">
    <property type="entry name" value="ALCOHOL DEHYDROGENASE"/>
    <property type="match status" value="1"/>
</dbReference>
<keyword evidence="2" id="KW-0521">NADP</keyword>
<sequence>MSPQNGNANGNSVGGGNSNGTATPTQRADGSQIAGIMALARKVPTLEYAFQNILVSIATVISASLSLTLTALVVLPLSALRAIVQKGDSGILTLIPPEECTKRGKVVLIVGASRGIGFEVLKQYVPEPNTTVIAVSKDADSLRNAIIRLGDTPATVQMETLDIGTNSPKEISKIINEWDEKYGPISHLYAISGISNHIKDGSPWNMEVTQNMIQVNVSGITALSMAMYERMKVRKYGKICIVGSVAGLYSPANMISYASTKSFINTFSTSLRVLAAPHNIDVVTVEPGFIDTRMTKKMRKQGSTVPDIEFENAEEMSRRMKAGVEKGGVGVVSWPTRQMVVMNALQGLNPICDELGKFVSMKSGATGKKVT</sequence>
<organism evidence="6 7">
    <name type="scientific">Candolleomyces eurysporus</name>
    <dbReference type="NCBI Taxonomy" id="2828524"/>
    <lineage>
        <taxon>Eukaryota</taxon>
        <taxon>Fungi</taxon>
        <taxon>Dikarya</taxon>
        <taxon>Basidiomycota</taxon>
        <taxon>Agaricomycotina</taxon>
        <taxon>Agaricomycetes</taxon>
        <taxon>Agaricomycetidae</taxon>
        <taxon>Agaricales</taxon>
        <taxon>Agaricineae</taxon>
        <taxon>Psathyrellaceae</taxon>
        <taxon>Candolleomyces</taxon>
    </lineage>
</organism>
<feature type="transmembrane region" description="Helical" evidence="5">
    <location>
        <begin position="53"/>
        <end position="77"/>
    </location>
</feature>
<keyword evidence="5" id="KW-1133">Transmembrane helix</keyword>
<dbReference type="InterPro" id="IPR002347">
    <property type="entry name" value="SDR_fam"/>
</dbReference>
<accession>A0A9W8ME67</accession>
<dbReference type="AlphaFoldDB" id="A0A9W8ME67"/>
<protein>
    <recommendedName>
        <fullName evidence="8">NAD(P)-binding protein</fullName>
    </recommendedName>
</protein>
<feature type="region of interest" description="Disordered" evidence="4">
    <location>
        <begin position="1"/>
        <end position="27"/>
    </location>
</feature>
<keyword evidence="3" id="KW-0560">Oxidoreductase</keyword>
<dbReference type="SUPFAM" id="SSF51735">
    <property type="entry name" value="NAD(P)-binding Rossmann-fold domains"/>
    <property type="match status" value="1"/>
</dbReference>
<keyword evidence="5" id="KW-0472">Membrane</keyword>
<reference evidence="6" key="1">
    <citation type="submission" date="2022-06" db="EMBL/GenBank/DDBJ databases">
        <title>Genome Sequence of Candolleomyces eurysporus.</title>
        <authorList>
            <person name="Buettner E."/>
        </authorList>
    </citation>
    <scope>NUCLEOTIDE SEQUENCE</scope>
    <source>
        <strain evidence="6">VTCC 930004</strain>
    </source>
</reference>
<feature type="non-terminal residue" evidence="6">
    <location>
        <position position="1"/>
    </location>
</feature>
<dbReference type="Gene3D" id="3.40.50.720">
    <property type="entry name" value="NAD(P)-binding Rossmann-like Domain"/>
    <property type="match status" value="1"/>
</dbReference>
<evidence type="ECO:0000256" key="4">
    <source>
        <dbReference type="SAM" id="MobiDB-lite"/>
    </source>
</evidence>